<dbReference type="AlphaFoldDB" id="A0AAW2JUG3"/>
<feature type="domain" description="Myb-like" evidence="8">
    <location>
        <begin position="33"/>
        <end position="84"/>
    </location>
</feature>
<comment type="subcellular location">
    <subcellularLocation>
        <location evidence="1">Nucleus</location>
    </subcellularLocation>
</comment>
<dbReference type="PANTHER" id="PTHR45614:SF266">
    <property type="entry name" value="TRANSCRIPTION FACTOR MYB3R-4"/>
    <property type="match status" value="1"/>
</dbReference>
<gene>
    <name evidence="10" type="ORF">Sradi_6779900</name>
</gene>
<comment type="caution">
    <text evidence="10">The sequence shown here is derived from an EMBL/GenBank/DDBJ whole genome shotgun (WGS) entry which is preliminary data.</text>
</comment>
<dbReference type="GO" id="GO:0005634">
    <property type="term" value="C:nucleus"/>
    <property type="evidence" value="ECO:0007669"/>
    <property type="project" value="UniProtKB-SubCell"/>
</dbReference>
<keyword evidence="3" id="KW-0805">Transcription regulation</keyword>
<dbReference type="PANTHER" id="PTHR45614">
    <property type="entry name" value="MYB PROTEIN-RELATED"/>
    <property type="match status" value="1"/>
</dbReference>
<dbReference type="SUPFAM" id="SSF46689">
    <property type="entry name" value="Homeodomain-like"/>
    <property type="match status" value="2"/>
</dbReference>
<accession>A0AAW2JUG3</accession>
<keyword evidence="5" id="KW-0804">Transcription</keyword>
<dbReference type="FunFam" id="1.10.10.60:FF:000010">
    <property type="entry name" value="Transcriptional activator Myb isoform A"/>
    <property type="match status" value="1"/>
</dbReference>
<feature type="compositionally biased region" description="Low complexity" evidence="7">
    <location>
        <begin position="230"/>
        <end position="241"/>
    </location>
</feature>
<evidence type="ECO:0000256" key="5">
    <source>
        <dbReference type="ARBA" id="ARBA00023163"/>
    </source>
</evidence>
<evidence type="ECO:0000256" key="2">
    <source>
        <dbReference type="ARBA" id="ARBA00022737"/>
    </source>
</evidence>
<keyword evidence="4" id="KW-0238">DNA-binding</keyword>
<keyword evidence="2" id="KW-0677">Repeat</keyword>
<evidence type="ECO:0000313" key="10">
    <source>
        <dbReference type="EMBL" id="KAL0297278.1"/>
    </source>
</evidence>
<dbReference type="InterPro" id="IPR017930">
    <property type="entry name" value="Myb_dom"/>
</dbReference>
<evidence type="ECO:0000256" key="6">
    <source>
        <dbReference type="ARBA" id="ARBA00023242"/>
    </source>
</evidence>
<evidence type="ECO:0000259" key="9">
    <source>
        <dbReference type="PROSITE" id="PS51294"/>
    </source>
</evidence>
<feature type="domain" description="Myb-like" evidence="8">
    <location>
        <begin position="137"/>
        <end position="202"/>
    </location>
</feature>
<feature type="domain" description="HTH myb-type" evidence="9">
    <location>
        <begin position="33"/>
        <end position="84"/>
    </location>
</feature>
<feature type="compositionally biased region" description="Polar residues" evidence="7">
    <location>
        <begin position="30"/>
        <end position="40"/>
    </location>
</feature>
<organism evidence="10">
    <name type="scientific">Sesamum radiatum</name>
    <name type="common">Black benniseed</name>
    <dbReference type="NCBI Taxonomy" id="300843"/>
    <lineage>
        <taxon>Eukaryota</taxon>
        <taxon>Viridiplantae</taxon>
        <taxon>Streptophyta</taxon>
        <taxon>Embryophyta</taxon>
        <taxon>Tracheophyta</taxon>
        <taxon>Spermatophyta</taxon>
        <taxon>Magnoliopsida</taxon>
        <taxon>eudicotyledons</taxon>
        <taxon>Gunneridae</taxon>
        <taxon>Pentapetalae</taxon>
        <taxon>asterids</taxon>
        <taxon>lamiids</taxon>
        <taxon>Lamiales</taxon>
        <taxon>Pedaliaceae</taxon>
        <taxon>Sesamum</taxon>
    </lineage>
</organism>
<feature type="region of interest" description="Disordered" evidence="7">
    <location>
        <begin position="704"/>
        <end position="727"/>
    </location>
</feature>
<dbReference type="InterPro" id="IPR050560">
    <property type="entry name" value="MYB_TF"/>
</dbReference>
<evidence type="ECO:0000256" key="4">
    <source>
        <dbReference type="ARBA" id="ARBA00023125"/>
    </source>
</evidence>
<protein>
    <submittedName>
        <fullName evidence="10">Transcription factor R-4</fullName>
    </submittedName>
</protein>
<dbReference type="EMBL" id="JACGWJ010000032">
    <property type="protein sequence ID" value="KAL0297278.1"/>
    <property type="molecule type" value="Genomic_DNA"/>
</dbReference>
<keyword evidence="6" id="KW-0539">Nucleus</keyword>
<feature type="domain" description="HTH myb-type" evidence="9">
    <location>
        <begin position="141"/>
        <end position="206"/>
    </location>
</feature>
<dbReference type="PROSITE" id="PS50090">
    <property type="entry name" value="MYB_LIKE"/>
    <property type="match status" value="3"/>
</dbReference>
<feature type="region of interest" description="Disordered" evidence="7">
    <location>
        <begin position="226"/>
        <end position="254"/>
    </location>
</feature>
<feature type="domain" description="HTH myb-type" evidence="9">
    <location>
        <begin position="85"/>
        <end position="140"/>
    </location>
</feature>
<evidence type="ECO:0000256" key="3">
    <source>
        <dbReference type="ARBA" id="ARBA00023015"/>
    </source>
</evidence>
<proteinExistence type="predicted"/>
<feature type="region of interest" description="Disordered" evidence="7">
    <location>
        <begin position="1"/>
        <end position="43"/>
    </location>
</feature>
<sequence>MESDRTSNNTLSDGGRNFLPRARPLHGRTSGPTRRSTKGQWTAEEDEILRMAVQRFKGKNWKKIAECFKDRTDVQCLHRWQKVLNPELVKGPWSKEEDEIIIELVSKYGPKKWSTIAQHLPGRIGKQCRERWHNHLNPNINKEAWTQEEELALIRAHQIYGNKWAELTKFLPGRYYSFAVLLLPMFAIRTDNAIKNHWNSSVKKKLDMYLASGLLSQFQGLPLVSRPNHSAASSSSRAQQSSEDDSVVKGGVEVEEASECSQGSTIANLSQSLNNAIAHPRRDCRGTEESGSIPYPEDYCPTFQEVTFGIPEVPCELDDKFLEHDFPLDWGTFAGKDWQLNANELPDVSLLDLGQESSGLILPSVSDGNNHEAVPFPQGSSIPLGASTSVAKVVGDTNTSNPIANSDYRMVYPEADLGVCCPSENVISDIDGLTDSLLHRSSNFQIPEDETFASQSCYMLPGNSVTQPLPLHTQLPPADASLMFSMNPHEYKYSSHENAGQESIPPSTHDRFIYSKESDCSPCEDNSNEAREVPKLVPANDFVLAPCDDSHCSSEDKDIKFDQQKESGALFYEPPRFPSLDIPFFSCDLIQSGSDMHQEYSPLGIRQLMISSMTPFKLWDSPSRDDSPVAVLKSAAKTFTSTPSILKKRHRDLVSPLSEKRLEKKLEGFSKQESFSNLTNDFSRLEVMFDECMEKKGPLLSLSPNKRNSSCKEKENAPSPCGQAENEGNENIVMPEIKISIEEFNSSDTLNKITEQTAADVRAKGGGNDVMEKGIAHQKLDGFNYFLLTPSILSNFKAREFSGILVEHDMNDLTFFSPDRFGIKNDRAIGLSPRALGNQYSRRLDAASKIGAILSSSETSCFSVICSPRLCTKKDRTNLVISTSLQSLSPSDKKAENSDKGVASENNSIFVETPFKRSIESPSAWKSPWFINTFVPGPRIDTDITIEDIGYFLSPRDRSYDAIGLMKQLGEQTAGAFADAQEVLGDETPETIMKGQCSVNQVGRKENNNSPSCLAEYHSALAANFMTERRTLDFSECATPAKETGKSSNSVSFSSPSSYLLKECRLFGALLCMWYEKTRCPENPSKNEPVFVSECDYF</sequence>
<dbReference type="Gene3D" id="1.10.10.60">
    <property type="entry name" value="Homeodomain-like"/>
    <property type="match status" value="3"/>
</dbReference>
<name>A0AAW2JUG3_SESRA</name>
<feature type="compositionally biased region" description="Polar residues" evidence="7">
    <location>
        <begin position="1"/>
        <end position="12"/>
    </location>
</feature>
<evidence type="ECO:0000256" key="1">
    <source>
        <dbReference type="ARBA" id="ARBA00004123"/>
    </source>
</evidence>
<reference evidence="10" key="1">
    <citation type="submission" date="2020-06" db="EMBL/GenBank/DDBJ databases">
        <authorList>
            <person name="Li T."/>
            <person name="Hu X."/>
            <person name="Zhang T."/>
            <person name="Song X."/>
            <person name="Zhang H."/>
            <person name="Dai N."/>
            <person name="Sheng W."/>
            <person name="Hou X."/>
            <person name="Wei L."/>
        </authorList>
    </citation>
    <scope>NUCLEOTIDE SEQUENCE</scope>
    <source>
        <strain evidence="10">G02</strain>
        <tissue evidence="10">Leaf</tissue>
    </source>
</reference>
<dbReference type="InterPro" id="IPR001005">
    <property type="entry name" value="SANT/Myb"/>
</dbReference>
<dbReference type="Pfam" id="PF00249">
    <property type="entry name" value="Myb_DNA-binding"/>
    <property type="match status" value="1"/>
</dbReference>
<dbReference type="PROSITE" id="PS51294">
    <property type="entry name" value="HTH_MYB"/>
    <property type="match status" value="3"/>
</dbReference>
<dbReference type="GO" id="GO:0000978">
    <property type="term" value="F:RNA polymerase II cis-regulatory region sequence-specific DNA binding"/>
    <property type="evidence" value="ECO:0007669"/>
    <property type="project" value="TreeGrafter"/>
</dbReference>
<evidence type="ECO:0000256" key="7">
    <source>
        <dbReference type="SAM" id="MobiDB-lite"/>
    </source>
</evidence>
<dbReference type="FunFam" id="1.10.10.60:FF:000016">
    <property type="entry name" value="Transcriptional activator Myb isoform A"/>
    <property type="match status" value="1"/>
</dbReference>
<feature type="domain" description="Myb-like" evidence="8">
    <location>
        <begin position="85"/>
        <end position="136"/>
    </location>
</feature>
<dbReference type="CDD" id="cd00167">
    <property type="entry name" value="SANT"/>
    <property type="match status" value="3"/>
</dbReference>
<dbReference type="SMART" id="SM00717">
    <property type="entry name" value="SANT"/>
    <property type="match status" value="3"/>
</dbReference>
<dbReference type="GO" id="GO:0000981">
    <property type="term" value="F:DNA-binding transcription factor activity, RNA polymerase II-specific"/>
    <property type="evidence" value="ECO:0007669"/>
    <property type="project" value="TreeGrafter"/>
</dbReference>
<evidence type="ECO:0000259" key="8">
    <source>
        <dbReference type="PROSITE" id="PS50090"/>
    </source>
</evidence>
<dbReference type="InterPro" id="IPR009057">
    <property type="entry name" value="Homeodomain-like_sf"/>
</dbReference>
<reference evidence="10" key="2">
    <citation type="journal article" date="2024" name="Plant">
        <title>Genomic evolution and insights into agronomic trait innovations of Sesamum species.</title>
        <authorList>
            <person name="Miao H."/>
            <person name="Wang L."/>
            <person name="Qu L."/>
            <person name="Liu H."/>
            <person name="Sun Y."/>
            <person name="Le M."/>
            <person name="Wang Q."/>
            <person name="Wei S."/>
            <person name="Zheng Y."/>
            <person name="Lin W."/>
            <person name="Duan Y."/>
            <person name="Cao H."/>
            <person name="Xiong S."/>
            <person name="Wang X."/>
            <person name="Wei L."/>
            <person name="Li C."/>
            <person name="Ma Q."/>
            <person name="Ju M."/>
            <person name="Zhao R."/>
            <person name="Li G."/>
            <person name="Mu C."/>
            <person name="Tian Q."/>
            <person name="Mei H."/>
            <person name="Zhang T."/>
            <person name="Gao T."/>
            <person name="Zhang H."/>
        </authorList>
    </citation>
    <scope>NUCLEOTIDE SEQUENCE</scope>
    <source>
        <strain evidence="10">G02</strain>
    </source>
</reference>
<dbReference type="Pfam" id="PF13921">
    <property type="entry name" value="Myb_DNA-bind_6"/>
    <property type="match status" value="1"/>
</dbReference>